<dbReference type="InterPro" id="IPR013785">
    <property type="entry name" value="Aldolase_TIM"/>
</dbReference>
<dbReference type="Proteomes" id="UP001519342">
    <property type="component" value="Unassembled WGS sequence"/>
</dbReference>
<feature type="domain" description="Radical SAM core" evidence="8">
    <location>
        <begin position="178"/>
        <end position="395"/>
    </location>
</feature>
<comment type="caution">
    <text evidence="9">The sequence shown here is derived from an EMBL/GenBank/DDBJ whole genome shotgun (WGS) entry which is preliminary data.</text>
</comment>
<dbReference type="RefSeq" id="WP_209511757.1">
    <property type="nucleotide sequence ID" value="NZ_JAGGKS010000005.1"/>
</dbReference>
<dbReference type="InterPro" id="IPR006638">
    <property type="entry name" value="Elp3/MiaA/NifB-like_rSAM"/>
</dbReference>
<dbReference type="InterPro" id="IPR034466">
    <property type="entry name" value="Methyltransferase_Class_B"/>
</dbReference>
<dbReference type="InterPro" id="IPR007197">
    <property type="entry name" value="rSAM"/>
</dbReference>
<evidence type="ECO:0000256" key="7">
    <source>
        <dbReference type="ARBA" id="ARBA00023014"/>
    </source>
</evidence>
<dbReference type="SFLD" id="SFLDS00029">
    <property type="entry name" value="Radical_SAM"/>
    <property type="match status" value="1"/>
</dbReference>
<evidence type="ECO:0000256" key="2">
    <source>
        <dbReference type="ARBA" id="ARBA00022603"/>
    </source>
</evidence>
<evidence type="ECO:0000313" key="9">
    <source>
        <dbReference type="EMBL" id="MBP1926019.1"/>
    </source>
</evidence>
<keyword evidence="7" id="KW-0411">Iron-sulfur</keyword>
<dbReference type="Gene3D" id="3.20.20.70">
    <property type="entry name" value="Aldolase class I"/>
    <property type="match status" value="1"/>
</dbReference>
<keyword evidence="6" id="KW-0408">Iron</keyword>
<keyword evidence="2" id="KW-0489">Methyltransferase</keyword>
<evidence type="ECO:0000313" key="10">
    <source>
        <dbReference type="Proteomes" id="UP001519342"/>
    </source>
</evidence>
<dbReference type="InterPro" id="IPR058240">
    <property type="entry name" value="rSAM_sf"/>
</dbReference>
<dbReference type="SFLD" id="SFLDG01082">
    <property type="entry name" value="B12-binding_domain_containing"/>
    <property type="match status" value="1"/>
</dbReference>
<dbReference type="CDD" id="cd01335">
    <property type="entry name" value="Radical_SAM"/>
    <property type="match status" value="1"/>
</dbReference>
<keyword evidence="5" id="KW-0479">Metal-binding</keyword>
<comment type="cofactor">
    <cofactor evidence="1">
        <name>[4Fe-4S] cluster</name>
        <dbReference type="ChEBI" id="CHEBI:49883"/>
    </cofactor>
</comment>
<evidence type="ECO:0000256" key="4">
    <source>
        <dbReference type="ARBA" id="ARBA00022691"/>
    </source>
</evidence>
<evidence type="ECO:0000256" key="6">
    <source>
        <dbReference type="ARBA" id="ARBA00023004"/>
    </source>
</evidence>
<dbReference type="Pfam" id="PF02310">
    <property type="entry name" value="B12-binding"/>
    <property type="match status" value="1"/>
</dbReference>
<sequence length="454" mass="53384">MKVLLIRPKPHKETIGLQHVMICEPLELEYLVSNIPEKIKTEISIKIIDLIVEKKSYEEIMIKEKPDFVLFTGYITHVGVIKKLASISKELYPKIITGVGGVHSEVVSEDFKSEYIDFIYDKNGIDGFNLTLDMLLENETVEKINMELGKLGPKKTIFNYKYPDRSSVSKYRSKYYYMFHSPCALIKTSFGCPYNCSFCFCKEITNGKYFRREIEDVLGELEIIKEDEVYIVDDDFLHDTKYLLEFINGLKRKNIKKKFLVYGRADFIAENKDILVKLKNYGLQAVIVGIESVREQDLKEYNKKTTKNINEECINILKELEIELYATLIIPLDFTRNDFRELTSWLRRLNVRFVNLQPLTPLPGTEIFESYLDDLLVKREQYELWDMAHVVLKPEFMSIRKFYFELLISYYRIIMRPKHVLALIKKYGIKSNLKMLVGSSFVSFQYIQKIVRGY</sequence>
<dbReference type="SFLD" id="SFLDG01123">
    <property type="entry name" value="methyltransferase_(Class_B)"/>
    <property type="match status" value="1"/>
</dbReference>
<protein>
    <submittedName>
        <fullName evidence="9">Radical SAM superfamily enzyme YgiQ (UPF0313 family)</fullName>
    </submittedName>
</protein>
<evidence type="ECO:0000256" key="5">
    <source>
        <dbReference type="ARBA" id="ARBA00022723"/>
    </source>
</evidence>
<evidence type="ECO:0000259" key="8">
    <source>
        <dbReference type="PROSITE" id="PS51918"/>
    </source>
</evidence>
<keyword evidence="10" id="KW-1185">Reference proteome</keyword>
<dbReference type="PROSITE" id="PS51918">
    <property type="entry name" value="RADICAL_SAM"/>
    <property type="match status" value="1"/>
</dbReference>
<name>A0ABS4GEE2_9FIRM</name>
<dbReference type="PANTHER" id="PTHR43409">
    <property type="entry name" value="ANAEROBIC MAGNESIUM-PROTOPORPHYRIN IX MONOMETHYL ESTER CYCLASE-RELATED"/>
    <property type="match status" value="1"/>
</dbReference>
<dbReference type="EMBL" id="JAGGKS010000005">
    <property type="protein sequence ID" value="MBP1926019.1"/>
    <property type="molecule type" value="Genomic_DNA"/>
</dbReference>
<dbReference type="Pfam" id="PF04055">
    <property type="entry name" value="Radical_SAM"/>
    <property type="match status" value="1"/>
</dbReference>
<proteinExistence type="predicted"/>
<dbReference type="InterPro" id="IPR051198">
    <property type="entry name" value="BchE-like"/>
</dbReference>
<dbReference type="Gene3D" id="3.40.50.280">
    <property type="entry name" value="Cobalamin-binding domain"/>
    <property type="match status" value="1"/>
</dbReference>
<dbReference type="SUPFAM" id="SSF102114">
    <property type="entry name" value="Radical SAM enzymes"/>
    <property type="match status" value="1"/>
</dbReference>
<evidence type="ECO:0000256" key="1">
    <source>
        <dbReference type="ARBA" id="ARBA00001966"/>
    </source>
</evidence>
<organism evidence="9 10">
    <name type="scientific">Sedimentibacter acidaminivorans</name>
    <dbReference type="NCBI Taxonomy" id="913099"/>
    <lineage>
        <taxon>Bacteria</taxon>
        <taxon>Bacillati</taxon>
        <taxon>Bacillota</taxon>
        <taxon>Tissierellia</taxon>
        <taxon>Sedimentibacter</taxon>
    </lineage>
</organism>
<gene>
    <name evidence="9" type="ORF">J2Z76_001883</name>
</gene>
<dbReference type="PANTHER" id="PTHR43409:SF7">
    <property type="entry name" value="BLL1977 PROTEIN"/>
    <property type="match status" value="1"/>
</dbReference>
<reference evidence="9 10" key="1">
    <citation type="submission" date="2021-03" db="EMBL/GenBank/DDBJ databases">
        <title>Genomic Encyclopedia of Type Strains, Phase IV (KMG-IV): sequencing the most valuable type-strain genomes for metagenomic binning, comparative biology and taxonomic classification.</title>
        <authorList>
            <person name="Goeker M."/>
        </authorList>
    </citation>
    <scope>NUCLEOTIDE SEQUENCE [LARGE SCALE GENOMIC DNA]</scope>
    <source>
        <strain evidence="9 10">DSM 24004</strain>
    </source>
</reference>
<keyword evidence="3" id="KW-0808">Transferase</keyword>
<evidence type="ECO:0000256" key="3">
    <source>
        <dbReference type="ARBA" id="ARBA00022679"/>
    </source>
</evidence>
<keyword evidence="4" id="KW-0949">S-adenosyl-L-methionine</keyword>
<accession>A0ABS4GEE2</accession>
<dbReference type="SMART" id="SM00729">
    <property type="entry name" value="Elp3"/>
    <property type="match status" value="1"/>
</dbReference>
<dbReference type="InterPro" id="IPR006158">
    <property type="entry name" value="Cobalamin-bd"/>
</dbReference>